<evidence type="ECO:0000259" key="2">
    <source>
        <dbReference type="Pfam" id="PF14321"/>
    </source>
</evidence>
<dbReference type="EMBL" id="PKLZ01000002">
    <property type="protein sequence ID" value="PLW83716.1"/>
    <property type="molecule type" value="Genomic_DNA"/>
</dbReference>
<gene>
    <name evidence="3" type="ORF">CWI75_05070</name>
</gene>
<proteinExistence type="predicted"/>
<organism evidence="3 4">
    <name type="scientific">Kineobactrum sediminis</name>
    <dbReference type="NCBI Taxonomy" id="1905677"/>
    <lineage>
        <taxon>Bacteria</taxon>
        <taxon>Pseudomonadati</taxon>
        <taxon>Pseudomonadota</taxon>
        <taxon>Gammaproteobacteria</taxon>
        <taxon>Cellvibrionales</taxon>
        <taxon>Halieaceae</taxon>
        <taxon>Kineobactrum</taxon>
    </lineage>
</organism>
<name>A0A2N5Y5P3_9GAMM</name>
<dbReference type="InterPro" id="IPR025491">
    <property type="entry name" value="DUF4382"/>
</dbReference>
<dbReference type="PROSITE" id="PS51257">
    <property type="entry name" value="PROKAR_LIPOPROTEIN"/>
    <property type="match status" value="1"/>
</dbReference>
<dbReference type="RefSeq" id="WP_101520397.1">
    <property type="nucleotide sequence ID" value="NZ_PKLZ01000002.1"/>
</dbReference>
<evidence type="ECO:0000313" key="3">
    <source>
        <dbReference type="EMBL" id="PLW83716.1"/>
    </source>
</evidence>
<evidence type="ECO:0000256" key="1">
    <source>
        <dbReference type="SAM" id="SignalP"/>
    </source>
</evidence>
<sequence>MNKSLLRAATLTLCPFALVACSGGGGGGEEASTTGTFNLDITDAAVDSASKVLVEFTGVSVKPADGSALDFPLSGESQSCQDLFDGKVPASTDDEATVRCIDLLTLQGDASAELLSGVTLEAGEYDWIRLAVNAGRGEMDSLIELDDGQTESLFVPSGSQSGLKLNQGFTILAGGAHSFMIDFDLRKSVVDPQGFPDYILKPSLRLVDLSESGNITGSVDANLIAADNCTGDSNTGAGRAVYVYTGTDAVIGEEGSINAPLTSASVRFNDDSGAWEYEVGFLAPGDYTVAYTCQAADDSPESAEDGIEFVTTPDSPTEVVADQDSVVNFNFTD</sequence>
<protein>
    <recommendedName>
        <fullName evidence="2">DUF4382 domain-containing protein</fullName>
    </recommendedName>
</protein>
<keyword evidence="4" id="KW-1185">Reference proteome</keyword>
<feature type="signal peptide" evidence="1">
    <location>
        <begin position="1"/>
        <end position="20"/>
    </location>
</feature>
<dbReference type="Proteomes" id="UP000234845">
    <property type="component" value="Unassembled WGS sequence"/>
</dbReference>
<dbReference type="OrthoDB" id="7062064at2"/>
<comment type="caution">
    <text evidence="3">The sequence shown here is derived from an EMBL/GenBank/DDBJ whole genome shotgun (WGS) entry which is preliminary data.</text>
</comment>
<feature type="chain" id="PRO_5014834059" description="DUF4382 domain-containing protein" evidence="1">
    <location>
        <begin position="21"/>
        <end position="333"/>
    </location>
</feature>
<dbReference type="AlphaFoldDB" id="A0A2N5Y5P3"/>
<reference evidence="4" key="1">
    <citation type="submission" date="2017-11" db="EMBL/GenBank/DDBJ databases">
        <title>The draft genome sequence of Chromatocurvus sp. F02.</title>
        <authorList>
            <person name="Du Z.-J."/>
            <person name="Chang Y.-Q."/>
        </authorList>
    </citation>
    <scope>NUCLEOTIDE SEQUENCE [LARGE SCALE GENOMIC DNA]</scope>
    <source>
        <strain evidence="4">F02</strain>
    </source>
</reference>
<feature type="domain" description="DUF4382" evidence="2">
    <location>
        <begin position="34"/>
        <end position="202"/>
    </location>
</feature>
<accession>A0A2N5Y5P3</accession>
<dbReference type="Pfam" id="PF14321">
    <property type="entry name" value="DUF4382"/>
    <property type="match status" value="1"/>
</dbReference>
<keyword evidence="1" id="KW-0732">Signal</keyword>
<evidence type="ECO:0000313" key="4">
    <source>
        <dbReference type="Proteomes" id="UP000234845"/>
    </source>
</evidence>